<proteinExistence type="inferred from homology"/>
<dbReference type="InterPro" id="IPR014319">
    <property type="entry name" value="Phageshock_PspA"/>
</dbReference>
<dbReference type="GO" id="GO:0005829">
    <property type="term" value="C:cytosol"/>
    <property type="evidence" value="ECO:0007669"/>
    <property type="project" value="TreeGrafter"/>
</dbReference>
<feature type="region of interest" description="Disordered" evidence="3">
    <location>
        <begin position="20"/>
        <end position="47"/>
    </location>
</feature>
<sequence>MANDLVPLVGTGRLELTGTIPRLSRRTDPFAGHRPRQNQDRQTPDRNWSINTMGIFSRTRDIIAANVTDLLDKAEDPAKMIRMIIMEMEETLVEVRASAARTIADQKEMRRAIIRAEKAQGDWGEKAELALSKGREDLARAALVEKSKARSFVEQTEAEVSALEDSLALNEADIAKLEAKLREARARQNGLLNRIESATQRSKLREMIKGPRVDDAFARFEVMERRADLAEGRADALALGGPARTLADEFAELSADDEVSAELAALKARLTAREG</sequence>
<comment type="caution">
    <text evidence="4">The sequence shown here is derived from an EMBL/GenBank/DDBJ whole genome shotgun (WGS) entry which is preliminary data.</text>
</comment>
<evidence type="ECO:0000256" key="1">
    <source>
        <dbReference type="ARBA" id="ARBA00043985"/>
    </source>
</evidence>
<dbReference type="AlphaFoldDB" id="A0A841L4R3"/>
<dbReference type="NCBIfam" id="TIGR02977">
    <property type="entry name" value="phageshock_pspA"/>
    <property type="match status" value="1"/>
</dbReference>
<dbReference type="Proteomes" id="UP000538147">
    <property type="component" value="Unassembled WGS sequence"/>
</dbReference>
<evidence type="ECO:0000313" key="4">
    <source>
        <dbReference type="EMBL" id="MBB6227266.1"/>
    </source>
</evidence>
<organism evidence="4 5">
    <name type="scientific">Polymorphobacter multimanifer</name>
    <dbReference type="NCBI Taxonomy" id="1070431"/>
    <lineage>
        <taxon>Bacteria</taxon>
        <taxon>Pseudomonadati</taxon>
        <taxon>Pseudomonadota</taxon>
        <taxon>Alphaproteobacteria</taxon>
        <taxon>Sphingomonadales</taxon>
        <taxon>Sphingosinicellaceae</taxon>
        <taxon>Polymorphobacter</taxon>
    </lineage>
</organism>
<keyword evidence="5" id="KW-1185">Reference proteome</keyword>
<comment type="similarity">
    <text evidence="1">Belongs to the PspA/Vipp/IM30 family.</text>
</comment>
<keyword evidence="2" id="KW-0175">Coiled coil</keyword>
<dbReference type="InterPro" id="IPR007157">
    <property type="entry name" value="PspA_VIPP1"/>
</dbReference>
<dbReference type="EMBL" id="JACIIV010000009">
    <property type="protein sequence ID" value="MBB6227266.1"/>
    <property type="molecule type" value="Genomic_DNA"/>
</dbReference>
<evidence type="ECO:0000256" key="2">
    <source>
        <dbReference type="SAM" id="Coils"/>
    </source>
</evidence>
<gene>
    <name evidence="4" type="ORF">FHS79_001432</name>
</gene>
<evidence type="ECO:0000256" key="3">
    <source>
        <dbReference type="SAM" id="MobiDB-lite"/>
    </source>
</evidence>
<evidence type="ECO:0000313" key="5">
    <source>
        <dbReference type="Proteomes" id="UP000538147"/>
    </source>
</evidence>
<dbReference type="PANTHER" id="PTHR31088">
    <property type="entry name" value="MEMBRANE-ASSOCIATED PROTEIN VIPP1, CHLOROPLASTIC"/>
    <property type="match status" value="1"/>
</dbReference>
<reference evidence="4 5" key="1">
    <citation type="submission" date="2020-08" db="EMBL/GenBank/DDBJ databases">
        <title>Genomic Encyclopedia of Type Strains, Phase IV (KMG-IV): sequencing the most valuable type-strain genomes for metagenomic binning, comparative biology and taxonomic classification.</title>
        <authorList>
            <person name="Goeker M."/>
        </authorList>
    </citation>
    <scope>NUCLEOTIDE SEQUENCE [LARGE SCALE GENOMIC DNA]</scope>
    <source>
        <strain evidence="4 5">DSM 102189</strain>
    </source>
</reference>
<dbReference type="PANTHER" id="PTHR31088:SF6">
    <property type="entry name" value="PHAGE SHOCK PROTEIN A"/>
    <property type="match status" value="1"/>
</dbReference>
<accession>A0A841L4R3</accession>
<dbReference type="GO" id="GO:0009271">
    <property type="term" value="P:phage shock"/>
    <property type="evidence" value="ECO:0007669"/>
    <property type="project" value="TreeGrafter"/>
</dbReference>
<dbReference type="Pfam" id="PF04012">
    <property type="entry name" value="PspA_IM30"/>
    <property type="match status" value="1"/>
</dbReference>
<protein>
    <submittedName>
        <fullName evidence="4">Phage shock protein A</fullName>
    </submittedName>
</protein>
<feature type="coiled-coil region" evidence="2">
    <location>
        <begin position="153"/>
        <end position="201"/>
    </location>
</feature>
<name>A0A841L4R3_9SPHN</name>